<evidence type="ECO:0000313" key="4">
    <source>
        <dbReference type="EMBL" id="KFN50038.1"/>
    </source>
</evidence>
<dbReference type="GO" id="GO:0005829">
    <property type="term" value="C:cytosol"/>
    <property type="evidence" value="ECO:0007669"/>
    <property type="project" value="TreeGrafter"/>
</dbReference>
<dbReference type="PANTHER" id="PTHR31088">
    <property type="entry name" value="MEMBRANE-ASSOCIATED PROTEIN VIPP1, CHLOROPLASTIC"/>
    <property type="match status" value="1"/>
</dbReference>
<comment type="caution">
    <text evidence="4">The sequence shown here is derived from an EMBL/GenBank/DDBJ whole genome shotgun (WGS) entry which is preliminary data.</text>
</comment>
<evidence type="ECO:0000313" key="5">
    <source>
        <dbReference type="Proteomes" id="UP000029391"/>
    </source>
</evidence>
<dbReference type="Proteomes" id="UP000029391">
    <property type="component" value="Unassembled WGS sequence"/>
</dbReference>
<dbReference type="Pfam" id="PF04012">
    <property type="entry name" value="PspA_IM30"/>
    <property type="match status" value="1"/>
</dbReference>
<dbReference type="STRING" id="1121013.GCA_000426365_02235"/>
<evidence type="ECO:0000256" key="2">
    <source>
        <dbReference type="SAM" id="Coils"/>
    </source>
</evidence>
<feature type="coiled-coil region" evidence="2">
    <location>
        <begin position="37"/>
        <end position="85"/>
    </location>
</feature>
<name>A0A091BBM2_9GAMM</name>
<dbReference type="eggNOG" id="COG1842">
    <property type="taxonomic scope" value="Bacteria"/>
</dbReference>
<dbReference type="RefSeq" id="WP_026817207.1">
    <property type="nucleotide sequence ID" value="NZ_AUFF01000007.1"/>
</dbReference>
<dbReference type="OrthoDB" id="6649369at2"/>
<dbReference type="AlphaFoldDB" id="A0A091BBM2"/>
<keyword evidence="5" id="KW-1185">Reference proteome</keyword>
<dbReference type="InterPro" id="IPR007157">
    <property type="entry name" value="PspA_VIPP1"/>
</dbReference>
<proteinExistence type="inferred from homology"/>
<protein>
    <recommendedName>
        <fullName evidence="6">PspA/IM30 family protein</fullName>
    </recommendedName>
</protein>
<feature type="region of interest" description="Disordered" evidence="3">
    <location>
        <begin position="137"/>
        <end position="166"/>
    </location>
</feature>
<organism evidence="4 5">
    <name type="scientific">Arenimonas composti TR7-09 = DSM 18010</name>
    <dbReference type="NCBI Taxonomy" id="1121013"/>
    <lineage>
        <taxon>Bacteria</taxon>
        <taxon>Pseudomonadati</taxon>
        <taxon>Pseudomonadota</taxon>
        <taxon>Gammaproteobacteria</taxon>
        <taxon>Lysobacterales</taxon>
        <taxon>Lysobacteraceae</taxon>
        <taxon>Arenimonas</taxon>
    </lineage>
</organism>
<evidence type="ECO:0000256" key="1">
    <source>
        <dbReference type="ARBA" id="ARBA00043985"/>
    </source>
</evidence>
<gene>
    <name evidence="4" type="ORF">P873_08340</name>
</gene>
<evidence type="ECO:0000256" key="3">
    <source>
        <dbReference type="SAM" id="MobiDB-lite"/>
    </source>
</evidence>
<keyword evidence="2" id="KW-0175">Coiled coil</keyword>
<dbReference type="EMBL" id="AWXU01000026">
    <property type="protein sequence ID" value="KFN50038.1"/>
    <property type="molecule type" value="Genomic_DNA"/>
</dbReference>
<comment type="similarity">
    <text evidence="1">Belongs to the PspA/Vipp/IM30 family.</text>
</comment>
<reference evidence="4 5" key="1">
    <citation type="submission" date="2013-09" db="EMBL/GenBank/DDBJ databases">
        <title>Genome sequencing of Arenimonas composti.</title>
        <authorList>
            <person name="Chen F."/>
            <person name="Wang G."/>
        </authorList>
    </citation>
    <scope>NUCLEOTIDE SEQUENCE [LARGE SCALE GENOMIC DNA]</scope>
    <source>
        <strain evidence="4 5">TR7-09</strain>
    </source>
</reference>
<evidence type="ECO:0008006" key="6">
    <source>
        <dbReference type="Google" id="ProtNLM"/>
    </source>
</evidence>
<sequence>MKEAIGTRVGRLIAGSVHALLDRVETAGPDLVLAQAIRELDATAEEVRAELGQAIATRHLATKRLAEENRRHEELAERIELAVREGRDDLAEAAIARQLDIEAQLPVLEDSIADAVDRQHELEAWAGALAARRRELEDELASGRTPRVPPATFAQPARGPDAARLGELDELARRERIRERLAGFKSRTEG</sequence>
<dbReference type="GO" id="GO:0009271">
    <property type="term" value="P:phage shock"/>
    <property type="evidence" value="ECO:0007669"/>
    <property type="project" value="TreeGrafter"/>
</dbReference>
<dbReference type="PANTHER" id="PTHR31088:SF6">
    <property type="entry name" value="PHAGE SHOCK PROTEIN A"/>
    <property type="match status" value="1"/>
</dbReference>
<accession>A0A091BBM2</accession>